<feature type="compositionally biased region" description="Polar residues" evidence="7">
    <location>
        <begin position="1258"/>
        <end position="1268"/>
    </location>
</feature>
<keyword evidence="4" id="KW-0206">Cytoskeleton</keyword>
<evidence type="ECO:0000256" key="7">
    <source>
        <dbReference type="SAM" id="MobiDB-lite"/>
    </source>
</evidence>
<organism evidence="10 11">
    <name type="scientific">Cirrhinus molitorella</name>
    <name type="common">mud carp</name>
    <dbReference type="NCBI Taxonomy" id="172907"/>
    <lineage>
        <taxon>Eukaryota</taxon>
        <taxon>Metazoa</taxon>
        <taxon>Chordata</taxon>
        <taxon>Craniata</taxon>
        <taxon>Vertebrata</taxon>
        <taxon>Euteleostomi</taxon>
        <taxon>Actinopterygii</taxon>
        <taxon>Neopterygii</taxon>
        <taxon>Teleostei</taxon>
        <taxon>Ostariophysi</taxon>
        <taxon>Cypriniformes</taxon>
        <taxon>Cyprinidae</taxon>
        <taxon>Labeoninae</taxon>
        <taxon>Labeonini</taxon>
        <taxon>Cirrhinus</taxon>
    </lineage>
</organism>
<dbReference type="GO" id="GO:0007018">
    <property type="term" value="P:microtubule-based movement"/>
    <property type="evidence" value="ECO:0007669"/>
    <property type="project" value="InterPro"/>
</dbReference>
<dbReference type="Pfam" id="PF23081">
    <property type="entry name" value="HTH_KIF26A_B_1st"/>
    <property type="match status" value="1"/>
</dbReference>
<dbReference type="InterPro" id="IPR027417">
    <property type="entry name" value="P-loop_NTPase"/>
</dbReference>
<dbReference type="PRINTS" id="PR00380">
    <property type="entry name" value="KINESINHEAVY"/>
</dbReference>
<feature type="compositionally biased region" description="Polar residues" evidence="7">
    <location>
        <begin position="1612"/>
        <end position="1625"/>
    </location>
</feature>
<comment type="similarity">
    <text evidence="5">Belongs to the TRAFAC class myosin-kinesin ATPase superfamily. Kinesin family.</text>
</comment>
<dbReference type="InterPro" id="IPR036961">
    <property type="entry name" value="Kinesin_motor_dom_sf"/>
</dbReference>
<dbReference type="GO" id="GO:0071253">
    <property type="term" value="F:connexin binding"/>
    <property type="evidence" value="ECO:0007669"/>
    <property type="project" value="InterPro"/>
</dbReference>
<feature type="compositionally biased region" description="Polar residues" evidence="7">
    <location>
        <begin position="1407"/>
        <end position="1420"/>
    </location>
</feature>
<dbReference type="GO" id="GO:0005524">
    <property type="term" value="F:ATP binding"/>
    <property type="evidence" value="ECO:0007669"/>
    <property type="project" value="UniProtKB-KW"/>
</dbReference>
<dbReference type="Pfam" id="PF00225">
    <property type="entry name" value="Kinesin"/>
    <property type="match status" value="1"/>
</dbReference>
<dbReference type="GO" id="GO:0042998">
    <property type="term" value="P:positive regulation of Golgi to plasma membrane protein transport"/>
    <property type="evidence" value="ECO:0007669"/>
    <property type="project" value="InterPro"/>
</dbReference>
<feature type="region of interest" description="Disordered" evidence="7">
    <location>
        <begin position="2005"/>
        <end position="2055"/>
    </location>
</feature>
<feature type="region of interest" description="Disordered" evidence="7">
    <location>
        <begin position="1582"/>
        <end position="1643"/>
    </location>
</feature>
<feature type="transmembrane region" description="Helical" evidence="8">
    <location>
        <begin position="2140"/>
        <end position="2162"/>
    </location>
</feature>
<dbReference type="InterPro" id="IPR027640">
    <property type="entry name" value="Kinesin-like_fam"/>
</dbReference>
<evidence type="ECO:0000256" key="1">
    <source>
        <dbReference type="ARBA" id="ARBA00004245"/>
    </source>
</evidence>
<feature type="compositionally biased region" description="Low complexity" evidence="7">
    <location>
        <begin position="950"/>
        <end position="961"/>
    </location>
</feature>
<feature type="compositionally biased region" description="Polar residues" evidence="7">
    <location>
        <begin position="1444"/>
        <end position="1477"/>
    </location>
</feature>
<feature type="compositionally biased region" description="Basic and acidic residues" evidence="7">
    <location>
        <begin position="1838"/>
        <end position="1852"/>
    </location>
</feature>
<gene>
    <name evidence="10" type="ORF">Q8A67_017686</name>
</gene>
<dbReference type="InterPro" id="IPR054132">
    <property type="entry name" value="Consortin_N"/>
</dbReference>
<evidence type="ECO:0000313" key="10">
    <source>
        <dbReference type="EMBL" id="KAK2884049.1"/>
    </source>
</evidence>
<dbReference type="PANTHER" id="PTHR21608">
    <property type="entry name" value="KINESIN-LIKE PROTEIN CG14535"/>
    <property type="match status" value="1"/>
</dbReference>
<dbReference type="Proteomes" id="UP001187343">
    <property type="component" value="Unassembled WGS sequence"/>
</dbReference>
<dbReference type="GO" id="GO:0048731">
    <property type="term" value="P:system development"/>
    <property type="evidence" value="ECO:0007669"/>
    <property type="project" value="UniProtKB-ARBA"/>
</dbReference>
<feature type="compositionally biased region" description="Low complexity" evidence="7">
    <location>
        <begin position="1124"/>
        <end position="1134"/>
    </location>
</feature>
<feature type="compositionally biased region" description="Basic residues" evidence="7">
    <location>
        <begin position="705"/>
        <end position="715"/>
    </location>
</feature>
<feature type="region of interest" description="Disordered" evidence="7">
    <location>
        <begin position="705"/>
        <end position="734"/>
    </location>
</feature>
<keyword evidence="4" id="KW-0963">Cytoplasm</keyword>
<feature type="region of interest" description="Disordered" evidence="7">
    <location>
        <begin position="190"/>
        <end position="230"/>
    </location>
</feature>
<dbReference type="GO" id="GO:0005856">
    <property type="term" value="C:cytoskeleton"/>
    <property type="evidence" value="ECO:0007669"/>
    <property type="project" value="UniProtKB-SubCell"/>
</dbReference>
<dbReference type="EMBL" id="JAUYZG010000017">
    <property type="protein sequence ID" value="KAK2884049.1"/>
    <property type="molecule type" value="Genomic_DNA"/>
</dbReference>
<accession>A0AA88TIK7</accession>
<feature type="region of interest" description="Disordered" evidence="7">
    <location>
        <begin position="1838"/>
        <end position="1868"/>
    </location>
</feature>
<feature type="coiled-coil region" evidence="6">
    <location>
        <begin position="1682"/>
        <end position="1709"/>
    </location>
</feature>
<feature type="compositionally biased region" description="Low complexity" evidence="7">
    <location>
        <begin position="1007"/>
        <end position="1033"/>
    </location>
</feature>
<dbReference type="PROSITE" id="PS50067">
    <property type="entry name" value="KINESIN_MOTOR_2"/>
    <property type="match status" value="1"/>
</dbReference>
<feature type="compositionally biased region" description="Polar residues" evidence="7">
    <location>
        <begin position="191"/>
        <end position="215"/>
    </location>
</feature>
<dbReference type="PANTHER" id="PTHR21608:SF8">
    <property type="entry name" value="KINESIN-LIKE PROTEIN KIF26B"/>
    <property type="match status" value="1"/>
</dbReference>
<feature type="compositionally biased region" description="Polar residues" evidence="7">
    <location>
        <begin position="251"/>
        <end position="262"/>
    </location>
</feature>
<feature type="compositionally biased region" description="Acidic residues" evidence="7">
    <location>
        <begin position="2032"/>
        <end position="2055"/>
    </location>
</feature>
<feature type="region of interest" description="Disordered" evidence="7">
    <location>
        <begin position="1123"/>
        <end position="1147"/>
    </location>
</feature>
<evidence type="ECO:0000256" key="4">
    <source>
        <dbReference type="ARBA" id="ARBA00023212"/>
    </source>
</evidence>
<dbReference type="GO" id="GO:0008017">
    <property type="term" value="F:microtubule binding"/>
    <property type="evidence" value="ECO:0007669"/>
    <property type="project" value="InterPro"/>
</dbReference>
<comment type="caution">
    <text evidence="5">Lacks conserved residue(s) required for the propagation of feature annotation.</text>
</comment>
<comment type="caution">
    <text evidence="10">The sequence shown here is derived from an EMBL/GenBank/DDBJ whole genome shotgun (WGS) entry which is preliminary data.</text>
</comment>
<evidence type="ECO:0000313" key="11">
    <source>
        <dbReference type="Proteomes" id="UP001187343"/>
    </source>
</evidence>
<dbReference type="InterPro" id="IPR028129">
    <property type="entry name" value="Consortin_C"/>
</dbReference>
<name>A0AA88TIK7_9TELE</name>
<reference evidence="10" key="1">
    <citation type="submission" date="2023-08" db="EMBL/GenBank/DDBJ databases">
        <title>Chromosome-level Genome Assembly of mud carp (Cirrhinus molitorella).</title>
        <authorList>
            <person name="Liu H."/>
        </authorList>
    </citation>
    <scope>NUCLEOTIDE SEQUENCE</scope>
    <source>
        <strain evidence="10">Prfri</strain>
        <tissue evidence="10">Muscle</tissue>
    </source>
</reference>
<dbReference type="Pfam" id="PF22883">
    <property type="entry name" value="Consortin_N"/>
    <property type="match status" value="1"/>
</dbReference>
<dbReference type="InterPro" id="IPR057090">
    <property type="entry name" value="HTH_KIF26A_B_1st"/>
</dbReference>
<dbReference type="GO" id="GO:0005802">
    <property type="term" value="C:trans-Golgi network"/>
    <property type="evidence" value="ECO:0007669"/>
    <property type="project" value="InterPro"/>
</dbReference>
<keyword evidence="3" id="KW-0067">ATP-binding</keyword>
<feature type="region of interest" description="Disordered" evidence="7">
    <location>
        <begin position="251"/>
        <end position="270"/>
    </location>
</feature>
<evidence type="ECO:0000256" key="6">
    <source>
        <dbReference type="SAM" id="Coils"/>
    </source>
</evidence>
<feature type="compositionally biased region" description="Low complexity" evidence="7">
    <location>
        <begin position="1582"/>
        <end position="1595"/>
    </location>
</feature>
<protein>
    <recommendedName>
        <fullName evidence="9">Kinesin motor domain-containing protein</fullName>
    </recommendedName>
</protein>
<feature type="region of interest" description="Disordered" evidence="7">
    <location>
        <begin position="1407"/>
        <end position="1480"/>
    </location>
</feature>
<keyword evidence="11" id="KW-1185">Reference proteome</keyword>
<feature type="region of interest" description="Disordered" evidence="7">
    <location>
        <begin position="931"/>
        <end position="965"/>
    </location>
</feature>
<evidence type="ECO:0000259" key="9">
    <source>
        <dbReference type="PROSITE" id="PS50067"/>
    </source>
</evidence>
<dbReference type="InterPro" id="IPR001752">
    <property type="entry name" value="Kinesin_motor_dom"/>
</dbReference>
<feature type="region of interest" description="Disordered" evidence="7">
    <location>
        <begin position="1217"/>
        <end position="1276"/>
    </location>
</feature>
<keyword evidence="6" id="KW-0175">Coiled coil</keyword>
<feature type="compositionally biased region" description="Polar residues" evidence="7">
    <location>
        <begin position="990"/>
        <end position="1000"/>
    </location>
</feature>
<evidence type="ECO:0000256" key="3">
    <source>
        <dbReference type="ARBA" id="ARBA00022840"/>
    </source>
</evidence>
<evidence type="ECO:0000256" key="5">
    <source>
        <dbReference type="PROSITE-ProRule" id="PRU00283"/>
    </source>
</evidence>
<feature type="region of interest" description="Disordered" evidence="7">
    <location>
        <begin position="989"/>
        <end position="1046"/>
    </location>
</feature>
<dbReference type="Gene3D" id="3.40.850.10">
    <property type="entry name" value="Kinesin motor domain"/>
    <property type="match status" value="1"/>
</dbReference>
<feature type="compositionally biased region" description="Basic and acidic residues" evidence="7">
    <location>
        <begin position="1219"/>
        <end position="1256"/>
    </location>
</feature>
<dbReference type="SUPFAM" id="SSF52540">
    <property type="entry name" value="P-loop containing nucleoside triphosphate hydrolases"/>
    <property type="match status" value="1"/>
</dbReference>
<feature type="domain" description="Kinesin motor" evidence="9">
    <location>
        <begin position="367"/>
        <end position="709"/>
    </location>
</feature>
<evidence type="ECO:0000256" key="2">
    <source>
        <dbReference type="ARBA" id="ARBA00022741"/>
    </source>
</evidence>
<keyword evidence="8" id="KW-0812">Transmembrane</keyword>
<comment type="subcellular location">
    <subcellularLocation>
        <location evidence="1">Cytoplasm</location>
        <location evidence="1">Cytoskeleton</location>
    </subcellularLocation>
</comment>
<dbReference type="GO" id="GO:0003777">
    <property type="term" value="F:microtubule motor activity"/>
    <property type="evidence" value="ECO:0007669"/>
    <property type="project" value="InterPro"/>
</dbReference>
<dbReference type="SMART" id="SM00129">
    <property type="entry name" value="KISc"/>
    <property type="match status" value="1"/>
</dbReference>
<keyword evidence="8" id="KW-0472">Membrane</keyword>
<evidence type="ECO:0000256" key="8">
    <source>
        <dbReference type="SAM" id="Phobius"/>
    </source>
</evidence>
<dbReference type="Pfam" id="PF15281">
    <property type="entry name" value="Consortin_C"/>
    <property type="match status" value="1"/>
</dbReference>
<keyword evidence="8" id="KW-1133">Transmembrane helix</keyword>
<proteinExistence type="inferred from homology"/>
<sequence length="2201" mass="243277">MKNQTGYCETTGSERFMMTNVKMGPVFKGHAAQKERLPPEGAGSSAYDSHAAPWTGFAGSLPTPLTNSLLRSKWSKESLNGYPPEYNSIKSAGTKREMFFDTGDLCKKCISHFNVFKGEALKQVIDGNLSTKDPKVFIHLYESMKPPASAVEAWGNVDGRCGVCSTHFSQLKQEAIRTILTQDRAIWAPPTTANIPSTSLDSGSQTLPRTSSHRSVVSDPHQRPSNAAPDCWIKGRQHLEALWPLSSCKGNNSMTQKSSQSPLHAGKVSEKENVTSTALCNYGATQPTRSSSMSSLLPAGTSAALSFFVRAAQKLNVMVRRGRHFSESSASQHMANFSGLLQKSPPPAPAIIFQAASKNKETPGTGKVKVMLRICSVPVSDLSRSYSYKLDLQKKQITVLNVPTFNPQRQIAGTTVSSKTFTFDAAFGPDSTQAEVCENSLCEVLQCVMAGADGCILSFGQTNVGMSYTMIGHDGCSQSLGVIPCAISWLFKLITRKKDKTWANISVSVSAVEVCGENNAIRDLLSDVDTGNCKETYKPNACLKEDPVCGVQLCNHSVLNATTPERAAFLLDTALASRRGMVDSGGRPPHCCHMFFTLHIRQQHIGSSTKSGMNVDQSKLSLIDLGSCVGEREGSNCGVCLAELGNFIAANLNRHNHVANRGSKLAMLLQDSLSNVNCSTTIIAHISTLPEDLTESLCTMQTVTRMRKQKKKIRKSSSSSPGGRSLGNERKFNNSTKLRFQSTGTLDQDLSSPGFSSDPAFYPESDRSCDAIISMDPSGLLDKEVANRSREVLPIIPSLLKSKLESKKLSLMKFCEISPPIANRMKQISKEKTKEESTPTIVQDKSDFECLKCNTFAELQNRLGNIDGTELDVCKDQQVNTMRKSPHLSQIEKKSNSLDIQASNNKETNNTRQGNSSKTFAIIHNSAEIPSTSNSQIIQKCPPTSDVVKPSDSMQSSQSPSKTKLYNKIMNVMPTALSLKLEDQGKMRLSNDSAVQSETRISPIGKSSPRSTSSSSFSSSLSSSLSSPPAASLNGDVPHCTGKKQKEMRATITVTVQKPLDLNGHDELVYTVVEEVTINGATEQGKAQILSIHESHSLQALTPGSQSVRIIGSIGEEQTADFYSSNSNAQSSENEVSKASSDAAEKPTKINAHIDKASSFIDSKDQPQLDTWSEVSLTEDVKEKPKGAMVKLDPPCEGSKSRKYACEIKPEQSWMCQNNKKDNKDVPCMKKEQKNPHSLPEKKQYTKKDGPMEWTKDNIPSTSTSSPNLKRKETKDESAIARNAMLNLATETKTNTKSHFEESSKLFNAKLKALSGRSQTWDHGKSGRLTGSLEGNSSLRLKSKFLEETAFIDMAPKGLSDEDYITAQPSPLGFKEDFEDFVRCRASQSLGRVPQFFPMHDANDETWISKNGHSKTTSVNKFMPSSKFHKMPNLSPKPTRHSINRSSSFSPNGALVSQSSWSTHSLSRSQDNGSLNSPGAVRKGRVELLRSSRDSLSAFGSDLDECEELETTKPFVNTLPSPYSRITAPRTPHHCSGHASDTTSVLSGELPPAMCKTALLYNRSSMVSSGYESMLRDSEATISSSSTHNSISDQSCSLGGAKGMRNNKKRTNIGSSLRRPSQDNLLTLKRSASGPKTHRVDRNGSDSYEIKVYEIDNVNGVQKRGGAGNKGIVLFSAKLKFLEHRQQRIAEVRLRYNALRRELDQTKHHLMLDPGKWTREFDLWQTFEVDSLEHLEALEQVTQRLERHVNLCKAHVLMVTSFDVTPKCRQKLRHRPTGDHADYCNIITETNLMGESETRKSVRWKEMSRITQTAEDIITASDENQNKLQEAEVMELEAVKQESENSNPDERSPTNNKSHSCPLDHGRFSGIVPPGPSPSLLASLQSFSEHNDHMLLPHSLHQIAEGYFLEKDYQWAVEFLHLEKLYHERLLSNLASLQEKWESQRKISVQTESDSLLNSNGTDREREHMELLSHICRTHQRPNLILEKNMDDIKLHKSPTLVAVHRRSKQEQASVNSTESENRADDCSWPEAELEPEEDCELNEEEEEDEEDLEEDECWNEELQDDTVVDGQVPVDELANLIQVEESFSSDGLVSILKKRAYIKKIQNDSTLKDSTKRRVRFREPDDAFDQDESPRNSCLILLILCVVTVVISMGGTALYCLAGEAYSNVCDDFSQNIEFYFGPVRRGVETLAQWLSSDAS</sequence>
<keyword evidence="2" id="KW-0547">Nucleotide-binding</keyword>